<gene>
    <name evidence="3" type="ORF">G4Z14_14690</name>
</gene>
<feature type="domain" description="YNCE-like beta-propeller" evidence="2">
    <location>
        <begin position="133"/>
        <end position="214"/>
    </location>
</feature>
<dbReference type="InterPro" id="IPR011045">
    <property type="entry name" value="N2O_reductase_N"/>
</dbReference>
<dbReference type="Pfam" id="PF21783">
    <property type="entry name" value="YNCE"/>
    <property type="match status" value="1"/>
</dbReference>
<proteinExistence type="predicted"/>
<accession>A0A6M0QVU8</accession>
<dbReference type="InterPro" id="IPR051200">
    <property type="entry name" value="Host-pathogen_enzymatic-act"/>
</dbReference>
<keyword evidence="4" id="KW-1185">Reference proteome</keyword>
<dbReference type="PANTHER" id="PTHR47197:SF3">
    <property type="entry name" value="DIHYDRO-HEME D1 DEHYDROGENASE"/>
    <property type="match status" value="1"/>
</dbReference>
<dbReference type="InterPro" id="IPR015943">
    <property type="entry name" value="WD40/YVTN_repeat-like_dom_sf"/>
</dbReference>
<comment type="caution">
    <text evidence="3">The sequence shown here is derived from an EMBL/GenBank/DDBJ whole genome shotgun (WGS) entry which is preliminary data.</text>
</comment>
<keyword evidence="1" id="KW-0732">Signal</keyword>
<dbReference type="SUPFAM" id="SSF50974">
    <property type="entry name" value="Nitrous oxide reductase, N-terminal domain"/>
    <property type="match status" value="1"/>
</dbReference>
<dbReference type="RefSeq" id="WP_164627036.1">
    <property type="nucleotide sequence ID" value="NZ_JAAIVJ010000009.1"/>
</dbReference>
<sequence length="344" mass="34157">MARILRTGRIAPALLTLLLVLPRPGLAEGLAGAAGLVFTADERGNSVSRVDLASGAVETVALPISPHNVQVGADGRRLLAVGAAAAQLGSTHGHGDGGQLLILDPHELDAPPASIAVGDHPAHVVTDRDGGRAFVTNAGDDTVSVVDLAAGAVVASIPTGDYPHGLRLSPDGASLLVANVQDGTVSLIDVASLAELARIPVGTTPVQVAFLPDGRRAYVSLRDEDAVAIVDLASRTTTGRIAVGDGPIQLFATPDGAQVLVANQGSEALPGDTVSVIDVASGKVRATVTTDAGAHGVAISADGALAFVTNVTAGTLSVVEVAAPAVVATYSVGAGPNGVSYLAP</sequence>
<name>A0A6M0QVU8_9RHOB</name>
<evidence type="ECO:0000313" key="3">
    <source>
        <dbReference type="EMBL" id="NEY91550.1"/>
    </source>
</evidence>
<organism evidence="3 4">
    <name type="scientific">Tabrizicola oligotrophica</name>
    <dbReference type="NCBI Taxonomy" id="2710650"/>
    <lineage>
        <taxon>Bacteria</taxon>
        <taxon>Pseudomonadati</taxon>
        <taxon>Pseudomonadota</taxon>
        <taxon>Alphaproteobacteria</taxon>
        <taxon>Rhodobacterales</taxon>
        <taxon>Paracoccaceae</taxon>
        <taxon>Tabrizicola</taxon>
    </lineage>
</organism>
<dbReference type="AlphaFoldDB" id="A0A6M0QVU8"/>
<evidence type="ECO:0000256" key="1">
    <source>
        <dbReference type="ARBA" id="ARBA00022729"/>
    </source>
</evidence>
<dbReference type="InterPro" id="IPR048433">
    <property type="entry name" value="YNCE-like_beta-prop"/>
</dbReference>
<dbReference type="Gene3D" id="2.130.10.10">
    <property type="entry name" value="YVTN repeat-like/Quinoprotein amine dehydrogenase"/>
    <property type="match status" value="3"/>
</dbReference>
<dbReference type="EMBL" id="JAAIVJ010000009">
    <property type="protein sequence ID" value="NEY91550.1"/>
    <property type="molecule type" value="Genomic_DNA"/>
</dbReference>
<dbReference type="Proteomes" id="UP000477782">
    <property type="component" value="Unassembled WGS sequence"/>
</dbReference>
<evidence type="ECO:0000313" key="4">
    <source>
        <dbReference type="Proteomes" id="UP000477782"/>
    </source>
</evidence>
<dbReference type="PANTHER" id="PTHR47197">
    <property type="entry name" value="PROTEIN NIRF"/>
    <property type="match status" value="1"/>
</dbReference>
<evidence type="ECO:0000259" key="2">
    <source>
        <dbReference type="Pfam" id="PF21783"/>
    </source>
</evidence>
<dbReference type="InterPro" id="IPR011964">
    <property type="entry name" value="YVTN_b-propeller_repeat"/>
</dbReference>
<dbReference type="NCBIfam" id="TIGR02276">
    <property type="entry name" value="beta_rpt_yvtn"/>
    <property type="match status" value="3"/>
</dbReference>
<reference evidence="3 4" key="1">
    <citation type="submission" date="2020-02" db="EMBL/GenBank/DDBJ databases">
        <authorList>
            <person name="Chen W.-M."/>
        </authorList>
    </citation>
    <scope>NUCLEOTIDE SEQUENCE [LARGE SCALE GENOMIC DNA]</scope>
    <source>
        <strain evidence="3 4">KMS-5</strain>
    </source>
</reference>
<protein>
    <submittedName>
        <fullName evidence="3">YncE family protein</fullName>
    </submittedName>
</protein>